<protein>
    <recommendedName>
        <fullName evidence="3">Transposase</fullName>
    </recommendedName>
</protein>
<proteinExistence type="predicted"/>
<organism evidence="1 2">
    <name type="scientific">Pseudomonas antarctica</name>
    <dbReference type="NCBI Taxonomy" id="219572"/>
    <lineage>
        <taxon>Bacteria</taxon>
        <taxon>Pseudomonadati</taxon>
        <taxon>Pseudomonadota</taxon>
        <taxon>Gammaproteobacteria</taxon>
        <taxon>Pseudomonadales</taxon>
        <taxon>Pseudomonadaceae</taxon>
        <taxon>Pseudomonas</taxon>
    </lineage>
</organism>
<evidence type="ECO:0008006" key="3">
    <source>
        <dbReference type="Google" id="ProtNLM"/>
    </source>
</evidence>
<evidence type="ECO:0000313" key="1">
    <source>
        <dbReference type="EMBL" id="KAF2405937.1"/>
    </source>
</evidence>
<name>A0ABQ6ZNG0_9PSED</name>
<gene>
    <name evidence="1" type="ORF">PSAN_51580</name>
</gene>
<dbReference type="EMBL" id="JXDI01000004">
    <property type="protein sequence ID" value="KAF2405937.1"/>
    <property type="molecule type" value="Genomic_DNA"/>
</dbReference>
<keyword evidence="2" id="KW-1185">Reference proteome</keyword>
<reference evidence="1 2" key="1">
    <citation type="submission" date="2015-01" db="EMBL/GenBank/DDBJ databases">
        <title>Genome Sequence of Pseudomonas antarctica CMS 35.</title>
        <authorList>
            <person name="Voget S."/>
            <person name="Chow J."/>
            <person name="Daniel R."/>
            <person name="Streit W."/>
        </authorList>
    </citation>
    <scope>NUCLEOTIDE SEQUENCE [LARGE SCALE GENOMIC DNA]</scope>
    <source>
        <strain evidence="1 2">CMS 35</strain>
    </source>
</reference>
<comment type="caution">
    <text evidence="1">The sequence shown here is derived from an EMBL/GenBank/DDBJ whole genome shotgun (WGS) entry which is preliminary data.</text>
</comment>
<dbReference type="Proteomes" id="UP000748067">
    <property type="component" value="Unassembled WGS sequence"/>
</dbReference>
<accession>A0ABQ6ZNG0</accession>
<evidence type="ECO:0000313" key="2">
    <source>
        <dbReference type="Proteomes" id="UP000748067"/>
    </source>
</evidence>
<sequence length="118" mass="13207">MLEKKPGALHNGAPFVEWDLPAAIQRVRERLLKPRGDRAFVELLLVTREVGLDALQVACELSLECGVVNGSLVMNELRRLTAPARPVQLELPAQLQLRVEPLADCGRYEQLRSGQYVH</sequence>